<name>A0A923MI54_9FIRM</name>
<dbReference type="Proteomes" id="UP000620327">
    <property type="component" value="Unassembled WGS sequence"/>
</dbReference>
<evidence type="ECO:0000313" key="1">
    <source>
        <dbReference type="EMBL" id="MBC5769367.1"/>
    </source>
</evidence>
<comment type="caution">
    <text evidence="1">The sequence shown here is derived from an EMBL/GenBank/DDBJ whole genome shotgun (WGS) entry which is preliminary data.</text>
</comment>
<dbReference type="EMBL" id="JACOQI010000002">
    <property type="protein sequence ID" value="MBC5769367.1"/>
    <property type="molecule type" value="Genomic_DNA"/>
</dbReference>
<reference evidence="1" key="1">
    <citation type="submission" date="2020-08" db="EMBL/GenBank/DDBJ databases">
        <title>Genome public.</title>
        <authorList>
            <person name="Liu C."/>
            <person name="Sun Q."/>
        </authorList>
    </citation>
    <scope>NUCLEOTIDE SEQUENCE</scope>
    <source>
        <strain evidence="1">BX15</strain>
    </source>
</reference>
<keyword evidence="2" id="KW-1185">Reference proteome</keyword>
<evidence type="ECO:0000313" key="2">
    <source>
        <dbReference type="Proteomes" id="UP000620327"/>
    </source>
</evidence>
<dbReference type="AlphaFoldDB" id="A0A923MI54"/>
<proteinExistence type="predicted"/>
<sequence length="94" mass="10513">MVDINNIVSRGGYLVDGATGEKVLFYECDPRKNTECNREMCRGDGAEDEGGFGFCSKTLDPRFRKDGGKAWYAVLKTSEDGGEPYWGREYVEVV</sequence>
<gene>
    <name evidence="1" type="ORF">H8Z83_03275</name>
</gene>
<accession>A0A923MI54</accession>
<organism evidence="1 2">
    <name type="scientific">Dysosmobacter segnis</name>
    <dbReference type="NCBI Taxonomy" id="2763042"/>
    <lineage>
        <taxon>Bacteria</taxon>
        <taxon>Bacillati</taxon>
        <taxon>Bacillota</taxon>
        <taxon>Clostridia</taxon>
        <taxon>Eubacteriales</taxon>
        <taxon>Oscillospiraceae</taxon>
        <taxon>Dysosmobacter</taxon>
    </lineage>
</organism>
<dbReference type="RefSeq" id="WP_187013738.1">
    <property type="nucleotide sequence ID" value="NZ_JACOQI010000002.1"/>
</dbReference>
<protein>
    <submittedName>
        <fullName evidence="1">Uncharacterized protein</fullName>
    </submittedName>
</protein>